<dbReference type="Proteomes" id="UP000245119">
    <property type="component" value="Linkage Group LG5"/>
</dbReference>
<feature type="transmembrane region" description="Helical" evidence="7">
    <location>
        <begin position="829"/>
        <end position="848"/>
    </location>
</feature>
<evidence type="ECO:0000256" key="3">
    <source>
        <dbReference type="ARBA" id="ARBA00022692"/>
    </source>
</evidence>
<evidence type="ECO:0000256" key="1">
    <source>
        <dbReference type="ARBA" id="ARBA00004141"/>
    </source>
</evidence>
<keyword evidence="9" id="KW-1185">Reference proteome</keyword>
<evidence type="ECO:0008006" key="10">
    <source>
        <dbReference type="Google" id="ProtNLM"/>
    </source>
</evidence>
<protein>
    <recommendedName>
        <fullName evidence="10">Prominin-1-A</fullName>
    </recommendedName>
</protein>
<feature type="transmembrane region" description="Helical" evidence="7">
    <location>
        <begin position="543"/>
        <end position="569"/>
    </location>
</feature>
<dbReference type="AlphaFoldDB" id="A0A2T7P8K8"/>
<feature type="transmembrane region" description="Helical" evidence="7">
    <location>
        <begin position="198"/>
        <end position="227"/>
    </location>
</feature>
<organism evidence="8 9">
    <name type="scientific">Pomacea canaliculata</name>
    <name type="common">Golden apple snail</name>
    <dbReference type="NCBI Taxonomy" id="400727"/>
    <lineage>
        <taxon>Eukaryota</taxon>
        <taxon>Metazoa</taxon>
        <taxon>Spiralia</taxon>
        <taxon>Lophotrochozoa</taxon>
        <taxon>Mollusca</taxon>
        <taxon>Gastropoda</taxon>
        <taxon>Caenogastropoda</taxon>
        <taxon>Architaenioglossa</taxon>
        <taxon>Ampullarioidea</taxon>
        <taxon>Ampullariidae</taxon>
        <taxon>Pomacea</taxon>
    </lineage>
</organism>
<accession>A0A2T7P8K8</accession>
<sequence>MRGKKTGFSLNPIDCRSADLNAPISDADKQDTIKLPPSTVSCLFSVSHLSTFAGLRSEDTAFSLFQDCQQLSCPATLSPVNSFSLHRQLYIAMLHKTPCSILIPVLVLFVTSVLYVDGQTNNTLDTNGNIVWGQLAPDKQYKTTGYKADTGGLDPYYNLARSFINTSLPKKIPIDKFKSLFNGNGDMGTTAKELALDFVGFAICLVIGLLFIVIFPIVCLCFCCCRCCGNCGGKRLQKYDPKAGCKRICFGTSVMILSLFIIAGAACVFVSSDQMSKNLGNINQTIGDSFDDAETFVDNIDSQFNRLGTDNFLFLTNTVAVYVKDAAGEMAGNIILAVSTVVGLDAQLSNISGLSQQAQVQINDMSVKITTADSQRNTAVDSLRAANTNCPNCFNNQIATLNSLDFAAMSNQTDSLKAKVTTDVFKKMKDDANAQINSTVTAEISKVDVAGEMNNIYNDQLKPLLSETGSLRSTVRNTRDSLGDYSSMIKPYDKYRWYAGVGIASLLVLVAVLALVGVLCGWCGSSAKTRPTERGGASNCGGILLMSSVGLIFIFSALIMLLTTILYVVGSLSERYMCQTMQDFSQVDEYIKIFGSSFENGFSFNVMNHSMKMNVSGVMNGCRNDYTLYSVLGLEPIVNDSLKMISDFKENNLKFNFNTAQLTTDLKDINVTREISALENSVNDLSTLKVAIQNMTAIVNATRTSVAIHPSSPDTKPLDDLISTLVDMENIANNLQSITQDIKTEAQKLPNIISTAQTQLTNNTFMTDLITKVTTNFINAIFGFVDSYIGDILSKLKTDVAKCSPLYSIFSALVVETFCHGMVDPLNGFWLGLGWSIFFFMPSLILSVKLAKHFRRMLYSDGYDSPKRPTTEVFTTQTSQSITMGGSYSTPKRNSSKLSYQLQNIQQYLDIQNTLQYKKEQLTQAISLDSISVLNISSWSDVKLLTAIANDPKRTVKDSTKAIFKK</sequence>
<dbReference type="EMBL" id="PZQS01000005">
    <property type="protein sequence ID" value="PVD29752.1"/>
    <property type="molecule type" value="Genomic_DNA"/>
</dbReference>
<feature type="transmembrane region" description="Helical" evidence="7">
    <location>
        <begin position="248"/>
        <end position="271"/>
    </location>
</feature>
<comment type="similarity">
    <text evidence="2">Belongs to the prominin family.</text>
</comment>
<dbReference type="GO" id="GO:0016020">
    <property type="term" value="C:membrane"/>
    <property type="evidence" value="ECO:0007669"/>
    <property type="project" value="UniProtKB-SubCell"/>
</dbReference>
<keyword evidence="6" id="KW-0325">Glycoprotein</keyword>
<evidence type="ECO:0000256" key="4">
    <source>
        <dbReference type="ARBA" id="ARBA00022989"/>
    </source>
</evidence>
<evidence type="ECO:0000313" key="9">
    <source>
        <dbReference type="Proteomes" id="UP000245119"/>
    </source>
</evidence>
<evidence type="ECO:0000256" key="5">
    <source>
        <dbReference type="ARBA" id="ARBA00023136"/>
    </source>
</evidence>
<reference evidence="8 9" key="1">
    <citation type="submission" date="2018-04" db="EMBL/GenBank/DDBJ databases">
        <title>The genome of golden apple snail Pomacea canaliculata provides insight into stress tolerance and invasive adaptation.</title>
        <authorList>
            <person name="Liu C."/>
            <person name="Liu B."/>
            <person name="Ren Y."/>
            <person name="Zhang Y."/>
            <person name="Wang H."/>
            <person name="Li S."/>
            <person name="Jiang F."/>
            <person name="Yin L."/>
            <person name="Zhang G."/>
            <person name="Qian W."/>
            <person name="Fan W."/>
        </authorList>
    </citation>
    <scope>NUCLEOTIDE SEQUENCE [LARGE SCALE GENOMIC DNA]</scope>
    <source>
        <strain evidence="8">SZHN2017</strain>
        <tissue evidence="8">Muscle</tissue>
    </source>
</reference>
<evidence type="ECO:0000256" key="2">
    <source>
        <dbReference type="ARBA" id="ARBA00006058"/>
    </source>
</evidence>
<evidence type="ECO:0000256" key="6">
    <source>
        <dbReference type="ARBA" id="ARBA00023180"/>
    </source>
</evidence>
<dbReference type="InterPro" id="IPR008795">
    <property type="entry name" value="Prominin"/>
</dbReference>
<comment type="subcellular location">
    <subcellularLocation>
        <location evidence="1">Membrane</location>
        <topology evidence="1">Multi-pass membrane protein</topology>
    </subcellularLocation>
</comment>
<feature type="transmembrane region" description="Helical" evidence="7">
    <location>
        <begin position="97"/>
        <end position="116"/>
    </location>
</feature>
<feature type="transmembrane region" description="Helical" evidence="7">
    <location>
        <begin position="497"/>
        <end position="522"/>
    </location>
</feature>
<dbReference type="PANTHER" id="PTHR22730">
    <property type="entry name" value="PROMININ PROM PROTEIN"/>
    <property type="match status" value="1"/>
</dbReference>
<keyword evidence="4 7" id="KW-1133">Transmembrane helix</keyword>
<dbReference type="Pfam" id="PF05478">
    <property type="entry name" value="Prominin"/>
    <property type="match status" value="1"/>
</dbReference>
<gene>
    <name evidence="8" type="ORF">C0Q70_09009</name>
</gene>
<name>A0A2T7P8K8_POMCA</name>
<dbReference type="OrthoDB" id="6229420at2759"/>
<dbReference type="PANTHER" id="PTHR22730:SF1">
    <property type="entry name" value="PROMININ-LIKE PROTEIN"/>
    <property type="match status" value="1"/>
</dbReference>
<keyword evidence="3 7" id="KW-0812">Transmembrane</keyword>
<evidence type="ECO:0000256" key="7">
    <source>
        <dbReference type="SAM" id="Phobius"/>
    </source>
</evidence>
<evidence type="ECO:0000313" key="8">
    <source>
        <dbReference type="EMBL" id="PVD29752.1"/>
    </source>
</evidence>
<keyword evidence="5 7" id="KW-0472">Membrane</keyword>
<proteinExistence type="inferred from homology"/>
<comment type="caution">
    <text evidence="8">The sequence shown here is derived from an EMBL/GenBank/DDBJ whole genome shotgun (WGS) entry which is preliminary data.</text>
</comment>